<comment type="similarity">
    <text evidence="1 4">Belongs to the inositol phosphokinase (IPK) family.</text>
</comment>
<name>A0A1E3P9E0_WICAA</name>
<dbReference type="RefSeq" id="XP_019041041.1">
    <property type="nucleotide sequence ID" value="XM_019185318.1"/>
</dbReference>
<dbReference type="Proteomes" id="UP000094112">
    <property type="component" value="Unassembled WGS sequence"/>
</dbReference>
<dbReference type="PANTHER" id="PTHR12400:SF103">
    <property type="entry name" value="INOSITOL POLYPHOSPHATE MULTIKINASE"/>
    <property type="match status" value="1"/>
</dbReference>
<dbReference type="InterPro" id="IPR005522">
    <property type="entry name" value="IPK"/>
</dbReference>
<dbReference type="OrthoDB" id="338650at2759"/>
<evidence type="ECO:0000256" key="2">
    <source>
        <dbReference type="ARBA" id="ARBA00022679"/>
    </source>
</evidence>
<reference evidence="5 6" key="1">
    <citation type="journal article" date="2016" name="Proc. Natl. Acad. Sci. U.S.A.">
        <title>Comparative genomics of biotechnologically important yeasts.</title>
        <authorList>
            <person name="Riley R."/>
            <person name="Haridas S."/>
            <person name="Wolfe K.H."/>
            <person name="Lopes M.R."/>
            <person name="Hittinger C.T."/>
            <person name="Goeker M."/>
            <person name="Salamov A.A."/>
            <person name="Wisecaver J.H."/>
            <person name="Long T.M."/>
            <person name="Calvey C.H."/>
            <person name="Aerts A.L."/>
            <person name="Barry K.W."/>
            <person name="Choi C."/>
            <person name="Clum A."/>
            <person name="Coughlan A.Y."/>
            <person name="Deshpande S."/>
            <person name="Douglass A.P."/>
            <person name="Hanson S.J."/>
            <person name="Klenk H.-P."/>
            <person name="LaButti K.M."/>
            <person name="Lapidus A."/>
            <person name="Lindquist E.A."/>
            <person name="Lipzen A.M."/>
            <person name="Meier-Kolthoff J.P."/>
            <person name="Ohm R.A."/>
            <person name="Otillar R.P."/>
            <person name="Pangilinan J.L."/>
            <person name="Peng Y."/>
            <person name="Rokas A."/>
            <person name="Rosa C.A."/>
            <person name="Scheuner C."/>
            <person name="Sibirny A.A."/>
            <person name="Slot J.C."/>
            <person name="Stielow J.B."/>
            <person name="Sun H."/>
            <person name="Kurtzman C.P."/>
            <person name="Blackwell M."/>
            <person name="Grigoriev I.V."/>
            <person name="Jeffries T.W."/>
        </authorList>
    </citation>
    <scope>NUCLEOTIDE SEQUENCE [LARGE SCALE GENOMIC DNA]</scope>
    <source>
        <strain evidence="6">ATCC 58044 / CBS 1984 / NCYC 433 / NRRL Y-366-8</strain>
    </source>
</reference>
<dbReference type="Pfam" id="PF03770">
    <property type="entry name" value="IPK"/>
    <property type="match status" value="1"/>
</dbReference>
<dbReference type="InterPro" id="IPR038286">
    <property type="entry name" value="IPK_sf"/>
</dbReference>
<dbReference type="GO" id="GO:0000825">
    <property type="term" value="F:inositol-1,3,4,5-tetrakisphosphate 6-kinase activity"/>
    <property type="evidence" value="ECO:0007669"/>
    <property type="project" value="EnsemblFungi"/>
</dbReference>
<dbReference type="PANTHER" id="PTHR12400">
    <property type="entry name" value="INOSITOL POLYPHOSPHATE KINASE"/>
    <property type="match status" value="1"/>
</dbReference>
<dbReference type="STRING" id="683960.A0A1E3P9E0"/>
<dbReference type="GO" id="GO:0000827">
    <property type="term" value="F:inositol-1,3,4,5,6-pentakisphosphate kinase activity"/>
    <property type="evidence" value="ECO:0007669"/>
    <property type="project" value="EnsemblFungi"/>
</dbReference>
<dbReference type="AlphaFoldDB" id="A0A1E3P9E0"/>
<dbReference type="GO" id="GO:0016236">
    <property type="term" value="P:macroautophagy"/>
    <property type="evidence" value="ECO:0007669"/>
    <property type="project" value="EnsemblFungi"/>
</dbReference>
<dbReference type="GO" id="GO:0000824">
    <property type="term" value="F:inositol-1,4,5,6-tetrakisphosphate 3-kinase activity"/>
    <property type="evidence" value="ECO:0007669"/>
    <property type="project" value="EnsemblFungi"/>
</dbReference>
<dbReference type="GO" id="GO:0005634">
    <property type="term" value="C:nucleus"/>
    <property type="evidence" value="ECO:0007669"/>
    <property type="project" value="EnsemblFungi"/>
</dbReference>
<dbReference type="SUPFAM" id="SSF56104">
    <property type="entry name" value="SAICAR synthase-like"/>
    <property type="match status" value="1"/>
</dbReference>
<evidence type="ECO:0000313" key="5">
    <source>
        <dbReference type="EMBL" id="ODQ61834.1"/>
    </source>
</evidence>
<dbReference type="Gene3D" id="3.30.470.160">
    <property type="entry name" value="Inositol polyphosphate kinase"/>
    <property type="match status" value="1"/>
</dbReference>
<dbReference type="GO" id="GO:0000823">
    <property type="term" value="F:inositol-1,4,5-trisphosphate 6-kinase activity"/>
    <property type="evidence" value="ECO:0007669"/>
    <property type="project" value="EnsemblFungi"/>
</dbReference>
<proteinExistence type="inferred from homology"/>
<dbReference type="GO" id="GO:0030674">
    <property type="term" value="F:protein-macromolecule adaptor activity"/>
    <property type="evidence" value="ECO:0007669"/>
    <property type="project" value="EnsemblFungi"/>
</dbReference>
<dbReference type="GO" id="GO:0032958">
    <property type="term" value="P:inositol phosphate biosynthetic process"/>
    <property type="evidence" value="ECO:0007669"/>
    <property type="project" value="EnsemblFungi"/>
</dbReference>
<dbReference type="GO" id="GO:0045944">
    <property type="term" value="P:positive regulation of transcription by RNA polymerase II"/>
    <property type="evidence" value="ECO:0007669"/>
    <property type="project" value="EnsemblFungi"/>
</dbReference>
<dbReference type="GO" id="GO:0008440">
    <property type="term" value="F:inositol-1,4,5-trisphosphate 3-kinase activity"/>
    <property type="evidence" value="ECO:0007669"/>
    <property type="project" value="EnsemblFungi"/>
</dbReference>
<organism evidence="5 6">
    <name type="scientific">Wickerhamomyces anomalus (strain ATCC 58044 / CBS 1984 / NCYC 433 / NRRL Y-366-8)</name>
    <name type="common">Yeast</name>
    <name type="synonym">Hansenula anomala</name>
    <dbReference type="NCBI Taxonomy" id="683960"/>
    <lineage>
        <taxon>Eukaryota</taxon>
        <taxon>Fungi</taxon>
        <taxon>Dikarya</taxon>
        <taxon>Ascomycota</taxon>
        <taxon>Saccharomycotina</taxon>
        <taxon>Saccharomycetes</taxon>
        <taxon>Phaffomycetales</taxon>
        <taxon>Wickerhamomycetaceae</taxon>
        <taxon>Wickerhamomyces</taxon>
    </lineage>
</organism>
<dbReference type="GO" id="GO:0005737">
    <property type="term" value="C:cytoplasm"/>
    <property type="evidence" value="ECO:0007669"/>
    <property type="project" value="TreeGrafter"/>
</dbReference>
<keyword evidence="3 4" id="KW-0418">Kinase</keyword>
<dbReference type="GeneID" id="30202564"/>
<keyword evidence="2 4" id="KW-0808">Transferase</keyword>
<dbReference type="GO" id="GO:0016303">
    <property type="term" value="F:1-phosphatidylinositol-3-kinase activity"/>
    <property type="evidence" value="ECO:0007669"/>
    <property type="project" value="EnsemblFungi"/>
</dbReference>
<protein>
    <recommendedName>
        <fullName evidence="4">Kinase</fullName>
        <ecNumber evidence="4">2.7.-.-</ecNumber>
    </recommendedName>
</protein>
<accession>A0A1E3P9E0</accession>
<keyword evidence="6" id="KW-1185">Reference proteome</keyword>
<evidence type="ECO:0000256" key="4">
    <source>
        <dbReference type="RuleBase" id="RU363090"/>
    </source>
</evidence>
<dbReference type="GO" id="GO:0000122">
    <property type="term" value="P:negative regulation of transcription by RNA polymerase II"/>
    <property type="evidence" value="ECO:0007669"/>
    <property type="project" value="EnsemblFungi"/>
</dbReference>
<gene>
    <name evidence="5" type="ORF">WICANDRAFT_82017</name>
</gene>
<evidence type="ECO:0000256" key="1">
    <source>
        <dbReference type="ARBA" id="ARBA00007374"/>
    </source>
</evidence>
<evidence type="ECO:0000313" key="6">
    <source>
        <dbReference type="Proteomes" id="UP000094112"/>
    </source>
</evidence>
<dbReference type="GO" id="GO:0050821">
    <property type="term" value="P:protein stabilization"/>
    <property type="evidence" value="ECO:0007669"/>
    <property type="project" value="EnsemblFungi"/>
</dbReference>
<dbReference type="EC" id="2.7.-.-" evidence="4"/>
<dbReference type="GO" id="GO:0000821">
    <property type="term" value="P:regulation of arginine metabolic process"/>
    <property type="evidence" value="ECO:0007669"/>
    <property type="project" value="EnsemblFungi"/>
</dbReference>
<dbReference type="EMBL" id="KV454208">
    <property type="protein sequence ID" value="ODQ61834.1"/>
    <property type="molecule type" value="Genomic_DNA"/>
</dbReference>
<sequence>MDGFTRLRHQAAGHEGPLADEAQTLFVKPSTRQEIEFYTQVQRVAAEEESQGKDVEGDRLIDFMPVFMGTLEAGITSKVEETTQVSEELRKLDLESNKKDDEQPYLVLQNALKGFNNPSIIDIKLGSILHDEFTPQEKKARLQKVSETTTSGSLNYRVCGMKLYHDQTPDLFKFDKEHVSKTDDGYLVFDKWFGRSLTPTTVVDNFKIYFQHNKLSSIQQRILLENFYTRLQLFYNVLLNYELRIRSGSLLFIYENDPQRWEELNNEDQLFRQDFLGDDDDDDDDDDDNEQPAPLSAMYLIDFAHAKFTPGKGVDENIIKGVENILDALDRLVNE</sequence>
<evidence type="ECO:0000256" key="3">
    <source>
        <dbReference type="ARBA" id="ARBA00022777"/>
    </source>
</evidence>